<sequence>MTRRPSARSATSLRTSQCDSPKPTSSRRLCGWPRSGRSAGAISWAWPAPIKLRSCSASTSRVGRLARACLTFTGCSWDAPVCPADGRCSRSWPLMRPAPSSTKAGRNTGRKCALESEGDLLLKLERWLATRSRPPTLGDVLETRDIGLLGAYILKGFRAAAAEAVEQRERVARVRRAAIKAFDGCQDQAEDFLRSHHDELGGGTPLHIAVSSDEGAEAVLQILAHR</sequence>
<comment type="caution">
    <text evidence="2">The sequence shown here is derived from an EMBL/GenBank/DDBJ whole genome shotgun (WGS) entry which is preliminary data.</text>
</comment>
<dbReference type="EMBL" id="QFFF01000001">
    <property type="protein sequence ID" value="PWG02132.1"/>
    <property type="molecule type" value="Genomic_DNA"/>
</dbReference>
<proteinExistence type="predicted"/>
<protein>
    <submittedName>
        <fullName evidence="2">Uncharacterized protein</fullName>
    </submittedName>
</protein>
<evidence type="ECO:0000313" key="2">
    <source>
        <dbReference type="EMBL" id="PWG02132.1"/>
    </source>
</evidence>
<dbReference type="Proteomes" id="UP000245916">
    <property type="component" value="Unassembled WGS sequence"/>
</dbReference>
<gene>
    <name evidence="2" type="ORF">DF286_04055</name>
</gene>
<organism evidence="2 3">
    <name type="scientific">Allosphingosinicella humi</name>
    <dbReference type="NCBI Taxonomy" id="2068657"/>
    <lineage>
        <taxon>Bacteria</taxon>
        <taxon>Pseudomonadati</taxon>
        <taxon>Pseudomonadota</taxon>
        <taxon>Alphaproteobacteria</taxon>
        <taxon>Sphingomonadales</taxon>
        <taxon>Sphingomonadaceae</taxon>
        <taxon>Allosphingosinicella</taxon>
    </lineage>
</organism>
<reference evidence="2 3" key="1">
    <citation type="submission" date="2018-05" db="EMBL/GenBank/DDBJ databases">
        <title>Genome of Sphingosinicella humi QZX222.</title>
        <authorList>
            <person name="Qiao Z."/>
            <person name="Wang G."/>
        </authorList>
    </citation>
    <scope>NUCLEOTIDE SEQUENCE [LARGE SCALE GENOMIC DNA]</scope>
    <source>
        <strain evidence="2 3">QZX222</strain>
    </source>
</reference>
<feature type="region of interest" description="Disordered" evidence="1">
    <location>
        <begin position="1"/>
        <end position="28"/>
    </location>
</feature>
<evidence type="ECO:0000256" key="1">
    <source>
        <dbReference type="SAM" id="MobiDB-lite"/>
    </source>
</evidence>
<dbReference type="AlphaFoldDB" id="A0A2U2J1D7"/>
<name>A0A2U2J1D7_9SPHN</name>
<evidence type="ECO:0000313" key="3">
    <source>
        <dbReference type="Proteomes" id="UP000245916"/>
    </source>
</evidence>
<keyword evidence="3" id="KW-1185">Reference proteome</keyword>
<accession>A0A2U2J1D7</accession>
<feature type="compositionally biased region" description="Polar residues" evidence="1">
    <location>
        <begin position="8"/>
        <end position="27"/>
    </location>
</feature>